<dbReference type="EMBL" id="RXTL01000023">
    <property type="protein sequence ID" value="RTS44328.1"/>
    <property type="molecule type" value="Genomic_DNA"/>
</dbReference>
<evidence type="ECO:0000313" key="2">
    <source>
        <dbReference type="Proteomes" id="UP000276985"/>
    </source>
</evidence>
<proteinExistence type="predicted"/>
<protein>
    <submittedName>
        <fullName evidence="1">Uncharacterized protein</fullName>
    </submittedName>
</protein>
<sequence length="177" mass="18821">MVMLISHRVGIVRLDAVISENLAQAAGSVVEPGQEAADSARGDKLITIVGSIVDHAPAGEPLPSLLPMEGDSIALNERRVRKGIAALTLLQGASETVDVQTGFHLYRGLFITRVVARRTAERGLSLTITASQRRARRAGGRLLKTVVRLFHAGRATPCPARQSDAGPAFIGMRSARP</sequence>
<evidence type="ECO:0000313" key="1">
    <source>
        <dbReference type="EMBL" id="RTS44328.1"/>
    </source>
</evidence>
<organism evidence="1 2">
    <name type="scientific">Pseudomonas aeruginosa</name>
    <dbReference type="NCBI Taxonomy" id="287"/>
    <lineage>
        <taxon>Bacteria</taxon>
        <taxon>Pseudomonadati</taxon>
        <taxon>Pseudomonadota</taxon>
        <taxon>Gammaproteobacteria</taxon>
        <taxon>Pseudomonadales</taxon>
        <taxon>Pseudomonadaceae</taxon>
        <taxon>Pseudomonas</taxon>
    </lineage>
</organism>
<accession>A0ABD7JZU3</accession>
<reference evidence="1 2" key="1">
    <citation type="submission" date="2018-12" db="EMBL/GenBank/DDBJ databases">
        <title>Pseudomonas aeruginosa Diversity Panel.</title>
        <authorList>
            <person name="Snesrud E."/>
            <person name="Mcgann P."/>
        </authorList>
    </citation>
    <scope>NUCLEOTIDE SEQUENCE [LARGE SCALE GENOMIC DNA]</scope>
    <source>
        <strain evidence="1 2">MRSN6241</strain>
    </source>
</reference>
<gene>
    <name evidence="1" type="ORF">DY940_19425</name>
</gene>
<dbReference type="RefSeq" id="WP_023443063.1">
    <property type="nucleotide sequence ID" value="NZ_LFXS01000035.1"/>
</dbReference>
<comment type="caution">
    <text evidence="1">The sequence shown here is derived from an EMBL/GenBank/DDBJ whole genome shotgun (WGS) entry which is preliminary data.</text>
</comment>
<name>A0ABD7JZU3_PSEAI</name>
<dbReference type="Proteomes" id="UP000276985">
    <property type="component" value="Unassembled WGS sequence"/>
</dbReference>
<dbReference type="AlphaFoldDB" id="A0ABD7JZU3"/>